<sequence>MFQQPVFIKCIQCMQKVDIYIVDSRAKELLKIFLDSAGNEFMGQSLTEEDLFLSFMRLELIRISWLLHSHLFVENSPHVLNGDTIEGVFRTNVQNHILIFYV</sequence>
<keyword evidence="2" id="KW-1185">Reference proteome</keyword>
<organism evidence="1 2">
    <name type="scientific">Xenoophorus captivus</name>
    <dbReference type="NCBI Taxonomy" id="1517983"/>
    <lineage>
        <taxon>Eukaryota</taxon>
        <taxon>Metazoa</taxon>
        <taxon>Chordata</taxon>
        <taxon>Craniata</taxon>
        <taxon>Vertebrata</taxon>
        <taxon>Euteleostomi</taxon>
        <taxon>Actinopterygii</taxon>
        <taxon>Neopterygii</taxon>
        <taxon>Teleostei</taxon>
        <taxon>Neoteleostei</taxon>
        <taxon>Acanthomorphata</taxon>
        <taxon>Ovalentaria</taxon>
        <taxon>Atherinomorphae</taxon>
        <taxon>Cyprinodontiformes</taxon>
        <taxon>Goodeidae</taxon>
        <taxon>Xenoophorus</taxon>
    </lineage>
</organism>
<reference evidence="1 2" key="1">
    <citation type="submission" date="2021-06" db="EMBL/GenBank/DDBJ databases">
        <authorList>
            <person name="Palmer J.M."/>
        </authorList>
    </citation>
    <scope>NUCLEOTIDE SEQUENCE [LARGE SCALE GENOMIC DNA]</scope>
    <source>
        <strain evidence="1 2">XC_2019</strain>
        <tissue evidence="1">Muscle</tissue>
    </source>
</reference>
<dbReference type="Proteomes" id="UP001434883">
    <property type="component" value="Unassembled WGS sequence"/>
</dbReference>
<protein>
    <submittedName>
        <fullName evidence="1">Uncharacterized protein</fullName>
    </submittedName>
</protein>
<evidence type="ECO:0000313" key="2">
    <source>
        <dbReference type="Proteomes" id="UP001434883"/>
    </source>
</evidence>
<proteinExistence type="predicted"/>
<name>A0ABV0R0A6_9TELE</name>
<dbReference type="EMBL" id="JAHRIN010027992">
    <property type="protein sequence ID" value="MEQ2201497.1"/>
    <property type="molecule type" value="Genomic_DNA"/>
</dbReference>
<comment type="caution">
    <text evidence="1">The sequence shown here is derived from an EMBL/GenBank/DDBJ whole genome shotgun (WGS) entry which is preliminary data.</text>
</comment>
<accession>A0ABV0R0A6</accession>
<gene>
    <name evidence="1" type="ORF">XENOCAPTIV_013345</name>
</gene>
<evidence type="ECO:0000313" key="1">
    <source>
        <dbReference type="EMBL" id="MEQ2201497.1"/>
    </source>
</evidence>